<proteinExistence type="inferred from homology"/>
<comment type="similarity">
    <text evidence="1">Belongs to the SEC6 family.</text>
</comment>
<evidence type="ECO:0000313" key="5">
    <source>
        <dbReference type="EMBL" id="KAK2145173.1"/>
    </source>
</evidence>
<dbReference type="InterPro" id="IPR042532">
    <property type="entry name" value="EXOC3/Sec6_C"/>
</dbReference>
<name>A0AAD9J2L8_9ANNE</name>
<evidence type="ECO:0000313" key="6">
    <source>
        <dbReference type="Proteomes" id="UP001208570"/>
    </source>
</evidence>
<feature type="coiled-coil region" evidence="4">
    <location>
        <begin position="97"/>
        <end position="131"/>
    </location>
</feature>
<dbReference type="PANTHER" id="PTHR21292:SF1">
    <property type="entry name" value="EXOCYST COMPLEX COMPONENT 3"/>
    <property type="match status" value="1"/>
</dbReference>
<dbReference type="GO" id="GO:0000145">
    <property type="term" value="C:exocyst"/>
    <property type="evidence" value="ECO:0007669"/>
    <property type="project" value="InterPro"/>
</dbReference>
<gene>
    <name evidence="5" type="ORF">LSH36_697g03085</name>
</gene>
<dbReference type="PANTHER" id="PTHR21292">
    <property type="entry name" value="EXOCYST COMPLEX COMPONENT SEC6-RELATED"/>
    <property type="match status" value="1"/>
</dbReference>
<sequence length="644" mass="74200">MGYFGNDIDRCSPDIADIGVHIGSITDDVGSRYQADRPDQLDKVESIRKRVTQKKASVEAMLKTAVQSQLDGVRTGMNQLHNALQDVKDIKTKLAGIDEIYHSVEGLEDKLKEVAAENSKHSQKCEEYINDGKLLHAHKCLTDLERSRDDLLFELHKQTKQSPTDVNTVNHYFSGIEKLSDSLGKQLWLLLQRTLQTLQRDQTVIVSVLRIIEREERNDAMMLKRYDQTGFLPPNRPKRWHQKAFQVMEQAVLSRIEGNQMEDRTMNKMWLVRHLEVTRQIVLDDLRVIKLTDIIHQGLEGNEIVTLLMWIHEYYSEEMMGNPGLKIDISEYGPLLEPGVVTELQNMTGTEVRHLKQTIKVIIIHLCLLYCTRCYSKIFSGMEIDRQAFMLISSFTDSFDQMANVNNCDMLAKFSEEIREKHTPPDKSSDVQRFKIVTKMFHDLIGELCDGLLDEVFLDLDSHIHEIVTRKWLQSSLAVDTICVTIEDYCSDFVHLKPPYYDVVLDKARTLVALEYIKAMFTRKITFKNYQERGPAAEKIVKEADQLSRLFNKLCSEQLDECPFQVLSSLSEILKLKDSSMLSLELAGFTHQYPDIRTDQMVELLLMRGDLGRNEARQLVIDCFGEDHDTQTKNKTTILSKLFS</sequence>
<accession>A0AAD9J2L8</accession>
<evidence type="ECO:0000256" key="1">
    <source>
        <dbReference type="ARBA" id="ARBA00009447"/>
    </source>
</evidence>
<dbReference type="GO" id="GO:0006887">
    <property type="term" value="P:exocytosis"/>
    <property type="evidence" value="ECO:0007669"/>
    <property type="project" value="UniProtKB-KW"/>
</dbReference>
<dbReference type="InterPro" id="IPR010326">
    <property type="entry name" value="EXOC3/Sec6"/>
</dbReference>
<keyword evidence="6" id="KW-1185">Reference proteome</keyword>
<dbReference type="Proteomes" id="UP001208570">
    <property type="component" value="Unassembled WGS sequence"/>
</dbReference>
<keyword evidence="4" id="KW-0175">Coiled coil</keyword>
<reference evidence="5" key="1">
    <citation type="journal article" date="2023" name="Mol. Biol. Evol.">
        <title>Third-Generation Sequencing Reveals the Adaptive Role of the Epigenome in Three Deep-Sea Polychaetes.</title>
        <authorList>
            <person name="Perez M."/>
            <person name="Aroh O."/>
            <person name="Sun Y."/>
            <person name="Lan Y."/>
            <person name="Juniper S.K."/>
            <person name="Young C.R."/>
            <person name="Angers B."/>
            <person name="Qian P.Y."/>
        </authorList>
    </citation>
    <scope>NUCLEOTIDE SEQUENCE</scope>
    <source>
        <strain evidence="5">P08H-3</strain>
    </source>
</reference>
<comment type="caution">
    <text evidence="5">The sequence shown here is derived from an EMBL/GenBank/DDBJ whole genome shotgun (WGS) entry which is preliminary data.</text>
</comment>
<dbReference type="GO" id="GO:0051601">
    <property type="term" value="P:exocyst localization"/>
    <property type="evidence" value="ECO:0007669"/>
    <property type="project" value="TreeGrafter"/>
</dbReference>
<keyword evidence="3" id="KW-0268">Exocytosis</keyword>
<dbReference type="Pfam" id="PF06046">
    <property type="entry name" value="Sec6"/>
    <property type="match status" value="2"/>
</dbReference>
<dbReference type="EMBL" id="JAODUP010000697">
    <property type="protein sequence ID" value="KAK2145173.1"/>
    <property type="molecule type" value="Genomic_DNA"/>
</dbReference>
<dbReference type="AlphaFoldDB" id="A0AAD9J2L8"/>
<dbReference type="FunFam" id="1.10.357.70:FF:000001">
    <property type="entry name" value="Exocyst complex component 3"/>
    <property type="match status" value="1"/>
</dbReference>
<evidence type="ECO:0000256" key="3">
    <source>
        <dbReference type="ARBA" id="ARBA00022483"/>
    </source>
</evidence>
<dbReference type="GO" id="GO:0000149">
    <property type="term" value="F:SNARE binding"/>
    <property type="evidence" value="ECO:0007669"/>
    <property type="project" value="TreeGrafter"/>
</dbReference>
<keyword evidence="2" id="KW-0813">Transport</keyword>
<protein>
    <recommendedName>
        <fullName evidence="7">Exocyst complex component Sec6</fullName>
    </recommendedName>
</protein>
<evidence type="ECO:0000256" key="2">
    <source>
        <dbReference type="ARBA" id="ARBA00022448"/>
    </source>
</evidence>
<organism evidence="5 6">
    <name type="scientific">Paralvinella palmiformis</name>
    <dbReference type="NCBI Taxonomy" id="53620"/>
    <lineage>
        <taxon>Eukaryota</taxon>
        <taxon>Metazoa</taxon>
        <taxon>Spiralia</taxon>
        <taxon>Lophotrochozoa</taxon>
        <taxon>Annelida</taxon>
        <taxon>Polychaeta</taxon>
        <taxon>Sedentaria</taxon>
        <taxon>Canalipalpata</taxon>
        <taxon>Terebellida</taxon>
        <taxon>Terebelliformia</taxon>
        <taxon>Alvinellidae</taxon>
        <taxon>Paralvinella</taxon>
    </lineage>
</organism>
<evidence type="ECO:0000256" key="4">
    <source>
        <dbReference type="SAM" id="Coils"/>
    </source>
</evidence>
<evidence type="ECO:0008006" key="7">
    <source>
        <dbReference type="Google" id="ProtNLM"/>
    </source>
</evidence>
<dbReference type="Gene3D" id="1.10.357.70">
    <property type="entry name" value="Exocyst complex component Sec6, C-terminal domain"/>
    <property type="match status" value="1"/>
</dbReference>